<dbReference type="AlphaFoldDB" id="A0A2H3CDD1"/>
<dbReference type="STRING" id="47427.A0A2H3CDD1"/>
<name>A0A2H3CDD1_ARMGA</name>
<dbReference type="InParanoid" id="A0A2H3CDD1"/>
<feature type="region of interest" description="Disordered" evidence="1">
    <location>
        <begin position="324"/>
        <end position="360"/>
    </location>
</feature>
<dbReference type="EMBL" id="KZ293735">
    <property type="protein sequence ID" value="PBK81081.1"/>
    <property type="molecule type" value="Genomic_DNA"/>
</dbReference>
<dbReference type="Proteomes" id="UP000217790">
    <property type="component" value="Unassembled WGS sequence"/>
</dbReference>
<accession>A0A2H3CDD1</accession>
<evidence type="ECO:0000256" key="1">
    <source>
        <dbReference type="SAM" id="MobiDB-lite"/>
    </source>
</evidence>
<gene>
    <name evidence="2" type="ORF">ARMGADRAFT_1039576</name>
</gene>
<keyword evidence="3" id="KW-1185">Reference proteome</keyword>
<evidence type="ECO:0000313" key="3">
    <source>
        <dbReference type="Proteomes" id="UP000217790"/>
    </source>
</evidence>
<protein>
    <submittedName>
        <fullName evidence="2">Uncharacterized protein</fullName>
    </submittedName>
</protein>
<evidence type="ECO:0000313" key="2">
    <source>
        <dbReference type="EMBL" id="PBK81081.1"/>
    </source>
</evidence>
<sequence>MTYYVGTVIFPYLLMATRDEVGLFENLYLHVAAPSPMISEAQENDFVLTVGPRGSQEIPARLGFSSRRGISGRLTTRHYHTYKTPISATGSMGALSTRVKYASLEHPTCDRLNMDFPWHGSITVTDHGSESCVYRLSLMRFSNPYEKIWAGLHNGTQVLEADILINKSLLMGVGSFMYSQLEPYGSSLAVVDAHGAIRSLQASWTSILIWPWLGSLDGLNTHNDAYTLSIAGVTTALMLPDSANYIDMPAVKIPVSYFINIGVYIHCYEAVDLDDMVRVWTEQGDSLSPTTAALSANSLPPTNMKKYPDFECNADKDQLEGEDVSMLDGDNAPPEALPDIQCEGADGPTSQSSQWEGDAVYKDVITNH</sequence>
<organism evidence="2 3">
    <name type="scientific">Armillaria gallica</name>
    <name type="common">Bulbous honey fungus</name>
    <name type="synonym">Armillaria bulbosa</name>
    <dbReference type="NCBI Taxonomy" id="47427"/>
    <lineage>
        <taxon>Eukaryota</taxon>
        <taxon>Fungi</taxon>
        <taxon>Dikarya</taxon>
        <taxon>Basidiomycota</taxon>
        <taxon>Agaricomycotina</taxon>
        <taxon>Agaricomycetes</taxon>
        <taxon>Agaricomycetidae</taxon>
        <taxon>Agaricales</taxon>
        <taxon>Marasmiineae</taxon>
        <taxon>Physalacriaceae</taxon>
        <taxon>Armillaria</taxon>
    </lineage>
</organism>
<reference evidence="3" key="1">
    <citation type="journal article" date="2017" name="Nat. Ecol. Evol.">
        <title>Genome expansion and lineage-specific genetic innovations in the forest pathogenic fungi Armillaria.</title>
        <authorList>
            <person name="Sipos G."/>
            <person name="Prasanna A.N."/>
            <person name="Walter M.C."/>
            <person name="O'Connor E."/>
            <person name="Balint B."/>
            <person name="Krizsan K."/>
            <person name="Kiss B."/>
            <person name="Hess J."/>
            <person name="Varga T."/>
            <person name="Slot J."/>
            <person name="Riley R."/>
            <person name="Boka B."/>
            <person name="Rigling D."/>
            <person name="Barry K."/>
            <person name="Lee J."/>
            <person name="Mihaltcheva S."/>
            <person name="LaButti K."/>
            <person name="Lipzen A."/>
            <person name="Waldron R."/>
            <person name="Moloney N.M."/>
            <person name="Sperisen C."/>
            <person name="Kredics L."/>
            <person name="Vagvoelgyi C."/>
            <person name="Patrignani A."/>
            <person name="Fitzpatrick D."/>
            <person name="Nagy I."/>
            <person name="Doyle S."/>
            <person name="Anderson J.B."/>
            <person name="Grigoriev I.V."/>
            <person name="Gueldener U."/>
            <person name="Muensterkoetter M."/>
            <person name="Nagy L.G."/>
        </authorList>
    </citation>
    <scope>NUCLEOTIDE SEQUENCE [LARGE SCALE GENOMIC DNA]</scope>
    <source>
        <strain evidence="3">Ar21-2</strain>
    </source>
</reference>
<dbReference type="OrthoDB" id="10258955at2759"/>
<proteinExistence type="predicted"/>